<dbReference type="PANTHER" id="PTHR38340:SF1">
    <property type="entry name" value="S-LAYER PROTEIN"/>
    <property type="match status" value="1"/>
</dbReference>
<evidence type="ECO:0000313" key="6">
    <source>
        <dbReference type="Proteomes" id="UP000195667"/>
    </source>
</evidence>
<evidence type="ECO:0000256" key="4">
    <source>
        <dbReference type="SAM" id="MobiDB-lite"/>
    </source>
</evidence>
<dbReference type="InterPro" id="IPR001343">
    <property type="entry name" value="Hemolysn_Ca-bd"/>
</dbReference>
<dbReference type="InterPro" id="IPR050557">
    <property type="entry name" value="RTX_toxin/Mannuronan_C5-epim"/>
</dbReference>
<dbReference type="PROSITE" id="PS00330">
    <property type="entry name" value="HEMOLYSIN_CALCIUM"/>
    <property type="match status" value="3"/>
</dbReference>
<dbReference type="InterPro" id="IPR011049">
    <property type="entry name" value="Serralysin-like_metalloprot_C"/>
</dbReference>
<dbReference type="OrthoDB" id="9805017at2"/>
<dbReference type="RefSeq" id="WP_087143124.1">
    <property type="nucleotide sequence ID" value="NZ_FUKI01000096.1"/>
</dbReference>
<dbReference type="GO" id="GO:0005576">
    <property type="term" value="C:extracellular region"/>
    <property type="evidence" value="ECO:0007669"/>
    <property type="project" value="UniProtKB-SubCell"/>
</dbReference>
<dbReference type="Proteomes" id="UP000195667">
    <property type="component" value="Unassembled WGS sequence"/>
</dbReference>
<keyword evidence="6" id="KW-1185">Reference proteome</keyword>
<sequence length="973" mass="101874">MSKNTAPHLLFNRYGTVSVDVTDDRNTLYVNALANGKILVVTAEKIHGSSSTQPLSSFVTYNIDGSVYSHFSTKDEGLRFSQINIAVQTDGKFLIAETAYEYAPSDHPKPPSPADFHIVRYNLDGSLDKSFSGDGQTTTHLGIYDYAHAVSVQADKKILVAGTSDDDFAVVRYNANGSLDTNFSGDGKVTTTLGISVDGSGNPDKDSGNALAVQADGKILVAGSSNGNFAVVRYNTNGTLDTGFSGDGKVVTNLGSLEDAADSIIAQANGKILVSGESNGKLALVRYNANGSLDSSFSGDGKLTTDLHTYYRPHTVTLQADGKLLLAGINSKGAFTLERYTSNGTLDVSFSGDGKVITKESVDAITVQADGKILISSNGKWLYNEVTEYEDKISNSITRYNSDGSVDQSFGQTDSLSVYQHNAPAVVLNRGAQVFDAELNARGNYSGASVSLARHGGANSQDIFSGTGKLGFIMDKAVLSGLVIGTVNNGAGKLTMTFNNNASQAHVNQALSLLAYKNTDQHHTSALVAIDWTFKDGNAGTQGTGGTLTTTGSTDVFFNPPTLNTLAAINYTNTTRVDSFQTISGKLVLNQVSHAALAYDLKSEHKIKGEYSNEDASTVTLTNPYGALTLNKTTGAYSFVPDYSALEGVTEKITLGFKLSVSYDSHLFDSKTLVINIMPVGKMGTAANDTLVGSSGRDYLNGQAGNDTLSGKAGDDILRGGDGKDSLYGNAGNDNLNGGNGNDILYGNEGNDFLSSDYGAETGDDILYGGDGNDTLRGGDGKDTLYGNDGNDTLTGGYNFDNDTLLVGGNGNDKLSGGGGDDTLSGGNGNDTLSGGSGTDILSGGNGNDTLKGGNGNDLTHNNVLTGGLGKDTFILNTTDYYLSDVTKITDFTPVDDTLNLDNSFFTSLALGVLKAGNFVVATQAIDNNDYLIYNKTTGVLYYDADGSGLGDAFNLAILGVNLALSHADFMVI</sequence>
<dbReference type="EMBL" id="FUKI01000096">
    <property type="protein sequence ID" value="SJM91828.1"/>
    <property type="molecule type" value="Genomic_DNA"/>
</dbReference>
<keyword evidence="3" id="KW-0106">Calcium</keyword>
<name>A0A1R4H6B9_9GAMM</name>
<dbReference type="Pfam" id="PF00353">
    <property type="entry name" value="HemolysinCabind"/>
    <property type="match status" value="5"/>
</dbReference>
<comment type="subcellular location">
    <subcellularLocation>
        <location evidence="1">Secreted</location>
    </subcellularLocation>
</comment>
<dbReference type="InterPro" id="IPR013431">
    <property type="entry name" value="Delta_60_rpt"/>
</dbReference>
<dbReference type="GO" id="GO:0005509">
    <property type="term" value="F:calcium ion binding"/>
    <property type="evidence" value="ECO:0007669"/>
    <property type="project" value="InterPro"/>
</dbReference>
<protein>
    <submittedName>
        <fullName evidence="5">Uncharacterized protein</fullName>
    </submittedName>
</protein>
<proteinExistence type="predicted"/>
<dbReference type="SUPFAM" id="SSF51120">
    <property type="entry name" value="beta-Roll"/>
    <property type="match status" value="2"/>
</dbReference>
<dbReference type="PANTHER" id="PTHR38340">
    <property type="entry name" value="S-LAYER PROTEIN"/>
    <property type="match status" value="1"/>
</dbReference>
<dbReference type="NCBIfam" id="TIGR02608">
    <property type="entry name" value="delta_60_rpt"/>
    <property type="match status" value="6"/>
</dbReference>
<evidence type="ECO:0000256" key="3">
    <source>
        <dbReference type="ARBA" id="ARBA00022837"/>
    </source>
</evidence>
<dbReference type="InterPro" id="IPR018511">
    <property type="entry name" value="Hemolysin-typ_Ca-bd_CS"/>
</dbReference>
<evidence type="ECO:0000256" key="1">
    <source>
        <dbReference type="ARBA" id="ARBA00004613"/>
    </source>
</evidence>
<feature type="compositionally biased region" description="Gly residues" evidence="4">
    <location>
        <begin position="811"/>
        <end position="829"/>
    </location>
</feature>
<organism evidence="5 6">
    <name type="scientific">Crenothrix polyspora</name>
    <dbReference type="NCBI Taxonomy" id="360316"/>
    <lineage>
        <taxon>Bacteria</taxon>
        <taxon>Pseudomonadati</taxon>
        <taxon>Pseudomonadota</taxon>
        <taxon>Gammaproteobacteria</taxon>
        <taxon>Methylococcales</taxon>
        <taxon>Crenotrichaceae</taxon>
        <taxon>Crenothrix</taxon>
    </lineage>
</organism>
<evidence type="ECO:0000256" key="2">
    <source>
        <dbReference type="ARBA" id="ARBA00022525"/>
    </source>
</evidence>
<feature type="region of interest" description="Disordered" evidence="4">
    <location>
        <begin position="811"/>
        <end position="854"/>
    </location>
</feature>
<reference evidence="6" key="1">
    <citation type="submission" date="2017-02" db="EMBL/GenBank/DDBJ databases">
        <authorList>
            <person name="Daims H."/>
        </authorList>
    </citation>
    <scope>NUCLEOTIDE SEQUENCE [LARGE SCALE GENOMIC DNA]</scope>
</reference>
<dbReference type="SUPFAM" id="SSF101898">
    <property type="entry name" value="NHL repeat"/>
    <property type="match status" value="1"/>
</dbReference>
<dbReference type="Pfam" id="PF17164">
    <property type="entry name" value="DUF5122"/>
    <property type="match status" value="6"/>
</dbReference>
<dbReference type="AlphaFoldDB" id="A0A1R4H6B9"/>
<dbReference type="Gene3D" id="2.150.10.10">
    <property type="entry name" value="Serralysin-like metalloprotease, C-terminal"/>
    <property type="match status" value="4"/>
</dbReference>
<dbReference type="Gene3D" id="2.80.10.50">
    <property type="match status" value="3"/>
</dbReference>
<dbReference type="PRINTS" id="PR00313">
    <property type="entry name" value="CABNDNGRPT"/>
</dbReference>
<evidence type="ECO:0000313" key="5">
    <source>
        <dbReference type="EMBL" id="SJM91828.1"/>
    </source>
</evidence>
<keyword evidence="2" id="KW-0964">Secreted</keyword>
<gene>
    <name evidence="5" type="ORF">CRENPOLYSF1_220010</name>
</gene>
<accession>A0A1R4H6B9</accession>